<gene>
    <name evidence="2" type="ORF">EB834_10090</name>
</gene>
<dbReference type="SUPFAM" id="SSF55729">
    <property type="entry name" value="Acyl-CoA N-acyltransferases (Nat)"/>
    <property type="match status" value="1"/>
</dbReference>
<organism evidence="2 3">
    <name type="scientific">Brevibacterium aurantiacum</name>
    <dbReference type="NCBI Taxonomy" id="273384"/>
    <lineage>
        <taxon>Bacteria</taxon>
        <taxon>Bacillati</taxon>
        <taxon>Actinomycetota</taxon>
        <taxon>Actinomycetes</taxon>
        <taxon>Micrococcales</taxon>
        <taxon>Brevibacteriaceae</taxon>
        <taxon>Brevibacterium</taxon>
    </lineage>
</organism>
<name>A0A4Z0KJB2_BREAU</name>
<reference evidence="2 3" key="1">
    <citation type="submission" date="2018-10" db="EMBL/GenBank/DDBJ databases">
        <title>Brevibacterium genomes from Austrain hard cheese rinds.</title>
        <authorList>
            <person name="Anast J.M."/>
            <person name="Dzieciol M."/>
            <person name="Schultz D.L."/>
            <person name="Mann E."/>
            <person name="Wagner M."/>
            <person name="Schmitz-Esser S."/>
        </authorList>
    </citation>
    <scope>NUCLEOTIDE SEQUENCE [LARGE SCALE GENOMIC DNA]</scope>
    <source>
        <strain evidence="2 3">L261</strain>
    </source>
</reference>
<feature type="domain" description="N-acetyltransferase" evidence="1">
    <location>
        <begin position="8"/>
        <end position="152"/>
    </location>
</feature>
<sequence>MNIPCDGVNIARLEPQEVVNASSQLIVLQRQAYLVEAALIGDYRIPQLSESEAKLVAAGLQWHVAIASSAIVAAIAYSKPALSLEVDRLFVEPRWHRLGLARQLILSLGSEPIDVSTGRENTPARRLYEALGFSHVGDTEALPGLWVSRYKRA</sequence>
<dbReference type="Gene3D" id="3.40.630.30">
    <property type="match status" value="1"/>
</dbReference>
<evidence type="ECO:0000313" key="3">
    <source>
        <dbReference type="Proteomes" id="UP000297736"/>
    </source>
</evidence>
<comment type="caution">
    <text evidence="2">The sequence shown here is derived from an EMBL/GenBank/DDBJ whole genome shotgun (WGS) entry which is preliminary data.</text>
</comment>
<evidence type="ECO:0000259" key="1">
    <source>
        <dbReference type="PROSITE" id="PS51186"/>
    </source>
</evidence>
<accession>A0A4Z0KJB2</accession>
<dbReference type="GO" id="GO:0016747">
    <property type="term" value="F:acyltransferase activity, transferring groups other than amino-acyl groups"/>
    <property type="evidence" value="ECO:0007669"/>
    <property type="project" value="InterPro"/>
</dbReference>
<dbReference type="PROSITE" id="PS51186">
    <property type="entry name" value="GNAT"/>
    <property type="match status" value="1"/>
</dbReference>
<dbReference type="InterPro" id="IPR016181">
    <property type="entry name" value="Acyl_CoA_acyltransferase"/>
</dbReference>
<proteinExistence type="predicted"/>
<dbReference type="Pfam" id="PF13673">
    <property type="entry name" value="Acetyltransf_10"/>
    <property type="match status" value="1"/>
</dbReference>
<evidence type="ECO:0000313" key="2">
    <source>
        <dbReference type="EMBL" id="TGD38883.1"/>
    </source>
</evidence>
<dbReference type="InterPro" id="IPR000182">
    <property type="entry name" value="GNAT_dom"/>
</dbReference>
<dbReference type="Proteomes" id="UP000297736">
    <property type="component" value="Unassembled WGS sequence"/>
</dbReference>
<keyword evidence="2" id="KW-0808">Transferase</keyword>
<protein>
    <submittedName>
        <fullName evidence="2">GNAT family N-acetyltransferase</fullName>
    </submittedName>
</protein>
<dbReference type="EMBL" id="RHFF01000008">
    <property type="protein sequence ID" value="TGD38883.1"/>
    <property type="molecule type" value="Genomic_DNA"/>
</dbReference>
<dbReference type="AlphaFoldDB" id="A0A4Z0KJB2"/>